<feature type="region of interest" description="Disordered" evidence="2">
    <location>
        <begin position="444"/>
        <end position="479"/>
    </location>
</feature>
<feature type="compositionally biased region" description="Low complexity" evidence="2">
    <location>
        <begin position="869"/>
        <end position="878"/>
    </location>
</feature>
<feature type="region of interest" description="Disordered" evidence="2">
    <location>
        <begin position="672"/>
        <end position="692"/>
    </location>
</feature>
<feature type="coiled-coil region" evidence="1">
    <location>
        <begin position="505"/>
        <end position="539"/>
    </location>
</feature>
<feature type="compositionally biased region" description="Low complexity" evidence="2">
    <location>
        <begin position="681"/>
        <end position="692"/>
    </location>
</feature>
<keyword evidence="1" id="KW-0175">Coiled coil</keyword>
<feature type="region of interest" description="Disordered" evidence="2">
    <location>
        <begin position="848"/>
        <end position="886"/>
    </location>
</feature>
<feature type="compositionally biased region" description="Basic and acidic residues" evidence="2">
    <location>
        <begin position="713"/>
        <end position="723"/>
    </location>
</feature>
<proteinExistence type="predicted"/>
<reference evidence="4" key="1">
    <citation type="journal article" date="2023" name="Commun. Biol.">
        <title>Genome analysis of Parmales, the sister group of diatoms, reveals the evolutionary specialization of diatoms from phago-mixotrophs to photoautotrophs.</title>
        <authorList>
            <person name="Ban H."/>
            <person name="Sato S."/>
            <person name="Yoshikawa S."/>
            <person name="Yamada K."/>
            <person name="Nakamura Y."/>
            <person name="Ichinomiya M."/>
            <person name="Sato N."/>
            <person name="Blanc-Mathieu R."/>
            <person name="Endo H."/>
            <person name="Kuwata A."/>
            <person name="Ogata H."/>
        </authorList>
    </citation>
    <scope>NUCLEOTIDE SEQUENCE [LARGE SCALE GENOMIC DNA]</scope>
    <source>
        <strain evidence="4">NIES 3699</strain>
    </source>
</reference>
<dbReference type="PANTHER" id="PTHR43941:SF1">
    <property type="entry name" value="STRUCTURAL MAINTENANCE OF CHROMOSOMES PROTEIN 2"/>
    <property type="match status" value="1"/>
</dbReference>
<dbReference type="GO" id="GO:0003682">
    <property type="term" value="F:chromatin binding"/>
    <property type="evidence" value="ECO:0007669"/>
    <property type="project" value="TreeGrafter"/>
</dbReference>
<evidence type="ECO:0000256" key="2">
    <source>
        <dbReference type="SAM" id="MobiDB-lite"/>
    </source>
</evidence>
<keyword evidence="4" id="KW-1185">Reference proteome</keyword>
<dbReference type="Proteomes" id="UP001165160">
    <property type="component" value="Unassembled WGS sequence"/>
</dbReference>
<evidence type="ECO:0000313" key="4">
    <source>
        <dbReference type="Proteomes" id="UP001165160"/>
    </source>
</evidence>
<evidence type="ECO:0000313" key="3">
    <source>
        <dbReference type="EMBL" id="GMH91044.1"/>
    </source>
</evidence>
<dbReference type="GO" id="GO:0000793">
    <property type="term" value="C:condensed chromosome"/>
    <property type="evidence" value="ECO:0007669"/>
    <property type="project" value="TreeGrafter"/>
</dbReference>
<dbReference type="Gene3D" id="1.20.5.170">
    <property type="match status" value="1"/>
</dbReference>
<dbReference type="EMBL" id="BRXX01000112">
    <property type="protein sequence ID" value="GMH91044.1"/>
    <property type="molecule type" value="Genomic_DNA"/>
</dbReference>
<dbReference type="PANTHER" id="PTHR43941">
    <property type="entry name" value="STRUCTURAL MAINTENANCE OF CHROMOSOMES PROTEIN 2"/>
    <property type="match status" value="1"/>
</dbReference>
<dbReference type="GO" id="GO:0007076">
    <property type="term" value="P:mitotic chromosome condensation"/>
    <property type="evidence" value="ECO:0007669"/>
    <property type="project" value="TreeGrafter"/>
</dbReference>
<gene>
    <name evidence="3" type="ORF">TrVE_jg5019</name>
</gene>
<dbReference type="Gene3D" id="2.60.40.2700">
    <property type="match status" value="1"/>
</dbReference>
<feature type="region of interest" description="Disordered" evidence="2">
    <location>
        <begin position="704"/>
        <end position="723"/>
    </location>
</feature>
<dbReference type="SUPFAM" id="SSF57997">
    <property type="entry name" value="Tropomyosin"/>
    <property type="match status" value="1"/>
</dbReference>
<feature type="region of interest" description="Disordered" evidence="2">
    <location>
        <begin position="132"/>
        <end position="182"/>
    </location>
</feature>
<dbReference type="GO" id="GO:0000796">
    <property type="term" value="C:condensin complex"/>
    <property type="evidence" value="ECO:0007669"/>
    <property type="project" value="TreeGrafter"/>
</dbReference>
<dbReference type="AlphaFoldDB" id="A0A9W7BPI9"/>
<evidence type="ECO:0000256" key="1">
    <source>
        <dbReference type="SAM" id="Coils"/>
    </source>
</evidence>
<feature type="coiled-coil region" evidence="1">
    <location>
        <begin position="799"/>
        <end position="826"/>
    </location>
</feature>
<feature type="compositionally biased region" description="Acidic residues" evidence="2">
    <location>
        <begin position="448"/>
        <end position="479"/>
    </location>
</feature>
<protein>
    <submittedName>
        <fullName evidence="3">Uncharacterized protein</fullName>
    </submittedName>
</protein>
<accession>A0A9W7BPI9</accession>
<comment type="caution">
    <text evidence="3">The sequence shown here is derived from an EMBL/GenBank/DDBJ whole genome shotgun (WGS) entry which is preliminary data.</text>
</comment>
<feature type="compositionally biased region" description="Low complexity" evidence="2">
    <location>
        <begin position="136"/>
        <end position="158"/>
    </location>
</feature>
<name>A0A9W7BPI9_9STRA</name>
<dbReference type="GO" id="GO:0000785">
    <property type="term" value="C:chromatin"/>
    <property type="evidence" value="ECO:0007669"/>
    <property type="project" value="TreeGrafter"/>
</dbReference>
<sequence length="886" mass="96968">MSRSFPDYMSLHSSLILLPADDEECIGAVCSSCEDEPDSSHPDPVNEGDILMTINGNVCKDLPFDKILAMARDSQYPVTLTFGQPDNNAYFNNGLNNGDNTGNNDLGRRASEIGDAFGKTFSQWGRRLSTATNQIGKNNSNSNSTSSLATLSSAGKLSPTPRSFASTPTKSTSPPPPPSEKLSIFFQEKSTSPLTLCTLQTPVHTSSTLVVRPKTNSSGPEISYTYQWYRSDLPLPNCTTSSYRLNTSDVGLDIKCIATSTHNVEHIVLPTKPTFLLSSFTSTLNALQSSSGLSVHCVGGRGNLMGRMFRITVKLDGVEPKLVLYERKNESKGRSRWNSVSTTDDVKGVSGQMASAIDVLDEVATEECLTGSEIRPLSCSVDPCHPKNIDLLFAGKTELESPLTIKCNCWEDREQLLLAVGVANLSEEVREGVVEGREVEVTLFGGEGEGEEISFDANWDEDGSEDGSEEEEDDEEDDDLALNVSTSRTHSVDTTTPDTDSGFKILQLETEMMILKKKLQRKEAQITELEASNSKAEREGYNSQMNVSTLQAELNTSHASISGLEEVKNGQAEEIKSLKATIEEFEAGTAKFEKQIQKLQKSLKSVENEKSVQSARVQNLENKTADLEDLRGKVKALTASSNKSGALEKQLNIATAKVESLQLTNDSLMEETKRMRKQTSEAKSSLSSTTSKLEALTKTHKSIASDLQGATKETQKLTAERNGLKQKAASLGKDLARLSRGGRSVKELEKMIQHYDQMRIENSVLKAEKKAADESMMEYKEAAELHVDARQRGLVDGEAERALQQRAELERIIASLTDDISTKEMQIDLMRDVNRKIAGELQEARVQEARARMGRGKAVGDGDGDGDDTVNTINTVNTVDDDEEED</sequence>
<organism evidence="3 4">
    <name type="scientific">Triparma verrucosa</name>
    <dbReference type="NCBI Taxonomy" id="1606542"/>
    <lineage>
        <taxon>Eukaryota</taxon>
        <taxon>Sar</taxon>
        <taxon>Stramenopiles</taxon>
        <taxon>Ochrophyta</taxon>
        <taxon>Bolidophyceae</taxon>
        <taxon>Parmales</taxon>
        <taxon>Triparmaceae</taxon>
        <taxon>Triparma</taxon>
    </lineage>
</organism>